<evidence type="ECO:0000313" key="2">
    <source>
        <dbReference type="EMBL" id="CAF4614477.1"/>
    </source>
</evidence>
<sequence length="76" mass="8160">MGGTNPKPTVPASTASSALGRTATSDAISPKRRMIQNYLVIWVDGNNDQNTADCRNTLEQLRAVVREVSICTTPAQ</sequence>
<comment type="caution">
    <text evidence="2">The sequence shown here is derived from an EMBL/GenBank/DDBJ whole genome shotgun (WGS) entry which is preliminary data.</text>
</comment>
<feature type="compositionally biased region" description="Polar residues" evidence="1">
    <location>
        <begin position="11"/>
        <end position="27"/>
    </location>
</feature>
<dbReference type="AlphaFoldDB" id="A0A821D136"/>
<feature type="non-terminal residue" evidence="2">
    <location>
        <position position="76"/>
    </location>
</feature>
<name>A0A821D136_9BILA</name>
<protein>
    <submittedName>
        <fullName evidence="2">Uncharacterized protein</fullName>
    </submittedName>
</protein>
<evidence type="ECO:0000256" key="1">
    <source>
        <dbReference type="SAM" id="MobiDB-lite"/>
    </source>
</evidence>
<dbReference type="EMBL" id="CAJOBO010013369">
    <property type="protein sequence ID" value="CAF4614477.1"/>
    <property type="molecule type" value="Genomic_DNA"/>
</dbReference>
<dbReference type="Proteomes" id="UP000663851">
    <property type="component" value="Unassembled WGS sequence"/>
</dbReference>
<organism evidence="2 3">
    <name type="scientific">Rotaria socialis</name>
    <dbReference type="NCBI Taxonomy" id="392032"/>
    <lineage>
        <taxon>Eukaryota</taxon>
        <taxon>Metazoa</taxon>
        <taxon>Spiralia</taxon>
        <taxon>Gnathifera</taxon>
        <taxon>Rotifera</taxon>
        <taxon>Eurotatoria</taxon>
        <taxon>Bdelloidea</taxon>
        <taxon>Philodinida</taxon>
        <taxon>Philodinidae</taxon>
        <taxon>Rotaria</taxon>
    </lineage>
</organism>
<gene>
    <name evidence="2" type="ORF">HFQ381_LOCUS34127</name>
</gene>
<evidence type="ECO:0000313" key="3">
    <source>
        <dbReference type="Proteomes" id="UP000663851"/>
    </source>
</evidence>
<proteinExistence type="predicted"/>
<accession>A0A821D136</accession>
<feature type="region of interest" description="Disordered" evidence="1">
    <location>
        <begin position="1"/>
        <end position="27"/>
    </location>
</feature>
<reference evidence="2" key="1">
    <citation type="submission" date="2021-02" db="EMBL/GenBank/DDBJ databases">
        <authorList>
            <person name="Nowell W R."/>
        </authorList>
    </citation>
    <scope>NUCLEOTIDE SEQUENCE</scope>
</reference>